<feature type="transmembrane region" description="Helical" evidence="6">
    <location>
        <begin position="305"/>
        <end position="325"/>
    </location>
</feature>
<dbReference type="PROSITE" id="PS50011">
    <property type="entry name" value="PROTEIN_KINASE_DOM"/>
    <property type="match status" value="1"/>
</dbReference>
<evidence type="ECO:0000256" key="1">
    <source>
        <dbReference type="ARBA" id="ARBA00022679"/>
    </source>
</evidence>
<comment type="caution">
    <text evidence="8">The sequence shown here is derived from an EMBL/GenBank/DDBJ whole genome shotgun (WGS) entry which is preliminary data.</text>
</comment>
<evidence type="ECO:0000256" key="4">
    <source>
        <dbReference type="ARBA" id="ARBA00022840"/>
    </source>
</evidence>
<organism evidence="8 9">
    <name type="scientific">Methylobacterium goesingense</name>
    <dbReference type="NCBI Taxonomy" id="243690"/>
    <lineage>
        <taxon>Bacteria</taxon>
        <taxon>Pseudomonadati</taxon>
        <taxon>Pseudomonadota</taxon>
        <taxon>Alphaproteobacteria</taxon>
        <taxon>Hyphomicrobiales</taxon>
        <taxon>Methylobacteriaceae</taxon>
        <taxon>Methylobacterium</taxon>
    </lineage>
</organism>
<feature type="compositionally biased region" description="Pro residues" evidence="5">
    <location>
        <begin position="392"/>
        <end position="409"/>
    </location>
</feature>
<accession>A0ABV2LBP5</accession>
<dbReference type="GO" id="GO:0004674">
    <property type="term" value="F:protein serine/threonine kinase activity"/>
    <property type="evidence" value="ECO:0007669"/>
    <property type="project" value="UniProtKB-EC"/>
</dbReference>
<keyword evidence="4" id="KW-0067">ATP-binding</keyword>
<feature type="region of interest" description="Disordered" evidence="5">
    <location>
        <begin position="346"/>
        <end position="450"/>
    </location>
</feature>
<dbReference type="InterPro" id="IPR000719">
    <property type="entry name" value="Prot_kinase_dom"/>
</dbReference>
<keyword evidence="9" id="KW-1185">Reference proteome</keyword>
<keyword evidence="1 8" id="KW-0808">Transferase</keyword>
<proteinExistence type="predicted"/>
<keyword evidence="6" id="KW-0812">Transmembrane</keyword>
<dbReference type="InterPro" id="IPR008266">
    <property type="entry name" value="Tyr_kinase_AS"/>
</dbReference>
<evidence type="ECO:0000256" key="2">
    <source>
        <dbReference type="ARBA" id="ARBA00022741"/>
    </source>
</evidence>
<name>A0ABV2LBP5_9HYPH</name>
<dbReference type="RefSeq" id="WP_238280275.1">
    <property type="nucleotide sequence ID" value="NZ_BPQL01000082.1"/>
</dbReference>
<dbReference type="Gene3D" id="1.10.510.10">
    <property type="entry name" value="Transferase(Phosphotransferase) domain 1"/>
    <property type="match status" value="1"/>
</dbReference>
<keyword evidence="2" id="KW-0547">Nucleotide-binding</keyword>
<dbReference type="SUPFAM" id="SSF56112">
    <property type="entry name" value="Protein kinase-like (PK-like)"/>
    <property type="match status" value="1"/>
</dbReference>
<dbReference type="CDD" id="cd14014">
    <property type="entry name" value="STKc_PknB_like"/>
    <property type="match status" value="1"/>
</dbReference>
<dbReference type="EC" id="2.7.11.1" evidence="8"/>
<gene>
    <name evidence="8" type="ORF">ABID43_003809</name>
</gene>
<evidence type="ECO:0000313" key="9">
    <source>
        <dbReference type="Proteomes" id="UP001549145"/>
    </source>
</evidence>
<dbReference type="PANTHER" id="PTHR43289:SF34">
    <property type="entry name" value="SERINE_THREONINE-PROTEIN KINASE YBDM-RELATED"/>
    <property type="match status" value="1"/>
</dbReference>
<keyword evidence="6" id="KW-1133">Transmembrane helix</keyword>
<dbReference type="Pfam" id="PF00069">
    <property type="entry name" value="Pkinase"/>
    <property type="match status" value="1"/>
</dbReference>
<evidence type="ECO:0000256" key="6">
    <source>
        <dbReference type="SAM" id="Phobius"/>
    </source>
</evidence>
<dbReference type="PROSITE" id="PS00109">
    <property type="entry name" value="PROTEIN_KINASE_TYR"/>
    <property type="match status" value="1"/>
</dbReference>
<dbReference type="Gene3D" id="3.30.200.20">
    <property type="entry name" value="Phosphorylase Kinase, domain 1"/>
    <property type="match status" value="1"/>
</dbReference>
<dbReference type="Proteomes" id="UP001549145">
    <property type="component" value="Unassembled WGS sequence"/>
</dbReference>
<feature type="compositionally biased region" description="Low complexity" evidence="5">
    <location>
        <begin position="354"/>
        <end position="363"/>
    </location>
</feature>
<keyword evidence="6" id="KW-0472">Membrane</keyword>
<protein>
    <submittedName>
        <fullName evidence="8">Serine/threonine-protein kinase</fullName>
        <ecNumber evidence="8">2.7.11.1</ecNumber>
    </submittedName>
</protein>
<reference evidence="8 9" key="1">
    <citation type="submission" date="2024-06" db="EMBL/GenBank/DDBJ databases">
        <title>Genomic Encyclopedia of Type Strains, Phase IV (KMG-IV): sequencing the most valuable type-strain genomes for metagenomic binning, comparative biology and taxonomic classification.</title>
        <authorList>
            <person name="Goeker M."/>
        </authorList>
    </citation>
    <scope>NUCLEOTIDE SEQUENCE [LARGE SCALE GENOMIC DNA]</scope>
    <source>
        <strain evidence="8 9">DSM 21331</strain>
    </source>
</reference>
<sequence length="656" mass="68954">MNEVTVVDPRPRITAGTRLNELYEIDSLIAVGGMGEIYRGHAIETGDVVAIKTIRPEFAGSGPALALFRKEASALHNLHHEAIVRYFVFSIDRTLNLPYLAMEFVEGIALPELFGRGPMEFEALDVLRRRLASGLHVAHCAGIIHRDVSPDNVILPAGDPSRAKIIDFGIARSSLGGQTVIGDGFAGKYSHVSPEQLGLQGGVITPRSDIYSLGLVLAQASLGRAIDMGGSPADVIVKRSTVPDLSGVDPRLRPLLESMLDPDPSRRPESMADVAAWVPPVPPARTQAVPRSVASKPGGRRRASLPIVLAVLGLLLTLAALAAWYTNGFSSLGTGSKPVFAPEVALDETPAPSPGRQPAAAPEGGPPPRQAPTLPSITPPPVPPESASSIAPPVPPPATRPPVATPVPGPQTSAPAPVPPTTITTTPPGTGETVTAPEGPPLAPPEGASSMEQVASYIRGYRGGSCFYLNPLTVSGREAAVEAYGSSTPPFAAFDAAFRAKFGFDAKIQLRQINPPQCPMINLLAGLALQKQPQAPKLNLERDLLRSGDELKGTIDLPQDAEVALLLLDDEGRTHNLAAHVTRKGRAATFALRLQIPEGKPPRAQLLVAVTSRAALGFLNERRGLRTDAVARQIADEAAQPGSPVGVTVRFLKVGG</sequence>
<evidence type="ECO:0000259" key="7">
    <source>
        <dbReference type="PROSITE" id="PS50011"/>
    </source>
</evidence>
<dbReference type="PRINTS" id="PR01217">
    <property type="entry name" value="PRICHEXTENSN"/>
</dbReference>
<feature type="domain" description="Protein kinase" evidence="7">
    <location>
        <begin position="23"/>
        <end position="281"/>
    </location>
</feature>
<evidence type="ECO:0000256" key="3">
    <source>
        <dbReference type="ARBA" id="ARBA00022777"/>
    </source>
</evidence>
<feature type="compositionally biased region" description="Low complexity" evidence="5">
    <location>
        <begin position="410"/>
        <end position="437"/>
    </location>
</feature>
<evidence type="ECO:0000256" key="5">
    <source>
        <dbReference type="SAM" id="MobiDB-lite"/>
    </source>
</evidence>
<dbReference type="EMBL" id="JBEPMM010000013">
    <property type="protein sequence ID" value="MET3694250.1"/>
    <property type="molecule type" value="Genomic_DNA"/>
</dbReference>
<dbReference type="InterPro" id="IPR011009">
    <property type="entry name" value="Kinase-like_dom_sf"/>
</dbReference>
<evidence type="ECO:0000313" key="8">
    <source>
        <dbReference type="EMBL" id="MET3694250.1"/>
    </source>
</evidence>
<dbReference type="PANTHER" id="PTHR43289">
    <property type="entry name" value="MITOGEN-ACTIVATED PROTEIN KINASE KINASE KINASE 20-RELATED"/>
    <property type="match status" value="1"/>
</dbReference>
<keyword evidence="3 8" id="KW-0418">Kinase</keyword>